<feature type="transmembrane region" description="Helical" evidence="2">
    <location>
        <begin position="78"/>
        <end position="96"/>
    </location>
</feature>
<evidence type="ECO:0000256" key="1">
    <source>
        <dbReference type="SAM" id="MobiDB-lite"/>
    </source>
</evidence>
<organism evidence="3 4">
    <name type="scientific">Cryobacterium adonitolivorans</name>
    <dbReference type="NCBI Taxonomy" id="1259189"/>
    <lineage>
        <taxon>Bacteria</taxon>
        <taxon>Bacillati</taxon>
        <taxon>Actinomycetota</taxon>
        <taxon>Actinomycetes</taxon>
        <taxon>Micrococcales</taxon>
        <taxon>Microbacteriaceae</taxon>
        <taxon>Cryobacterium</taxon>
    </lineage>
</organism>
<dbReference type="EMBL" id="SOFL01000024">
    <property type="protein sequence ID" value="TFC02818.1"/>
    <property type="molecule type" value="Genomic_DNA"/>
</dbReference>
<protein>
    <submittedName>
        <fullName evidence="3">DUF1295 domain-containing protein</fullName>
    </submittedName>
</protein>
<dbReference type="Gene3D" id="1.20.120.1630">
    <property type="match status" value="1"/>
</dbReference>
<dbReference type="InterPro" id="IPR010721">
    <property type="entry name" value="UstE-like"/>
</dbReference>
<feature type="transmembrane region" description="Helical" evidence="2">
    <location>
        <begin position="54"/>
        <end position="72"/>
    </location>
</feature>
<sequence>MRRVDAGWPAAAPELAGPPPRQGAHRRGAGRCRVGGHSAGRCRGLFRFSRHPNYFCEIVQWWVIAGFGAIAAGTRLHAGVLGAVVLTLLFAGSIAFTESTSVSRHPGHLAYRRGISALVPWPTRRPATSPKGTPAADAPVRTGGP</sequence>
<dbReference type="Proteomes" id="UP000297907">
    <property type="component" value="Unassembled WGS sequence"/>
</dbReference>
<dbReference type="PANTHER" id="PTHR32251:SF23">
    <property type="entry name" value="3-OXO-5-ALPHA-STEROID 4-DEHYDROGENASE (DUF1295)"/>
    <property type="match status" value="1"/>
</dbReference>
<evidence type="ECO:0000313" key="4">
    <source>
        <dbReference type="Proteomes" id="UP000297907"/>
    </source>
</evidence>
<keyword evidence="2" id="KW-1133">Transmembrane helix</keyword>
<evidence type="ECO:0000256" key="2">
    <source>
        <dbReference type="SAM" id="Phobius"/>
    </source>
</evidence>
<keyword evidence="2" id="KW-0472">Membrane</keyword>
<comment type="caution">
    <text evidence="3">The sequence shown here is derived from an EMBL/GenBank/DDBJ whole genome shotgun (WGS) entry which is preliminary data.</text>
</comment>
<feature type="compositionally biased region" description="Low complexity" evidence="1">
    <location>
        <begin position="1"/>
        <end position="15"/>
    </location>
</feature>
<dbReference type="OrthoDB" id="9779233at2"/>
<evidence type="ECO:0000313" key="3">
    <source>
        <dbReference type="EMBL" id="TFC02818.1"/>
    </source>
</evidence>
<keyword evidence="4" id="KW-1185">Reference proteome</keyword>
<accession>A0A4R8W8H9</accession>
<reference evidence="3 4" key="1">
    <citation type="submission" date="2019-03" db="EMBL/GenBank/DDBJ databases">
        <title>Genomics of glacier-inhabiting Cryobacterium strains.</title>
        <authorList>
            <person name="Liu Q."/>
            <person name="Xin Y.-H."/>
        </authorList>
    </citation>
    <scope>NUCLEOTIDE SEQUENCE [LARGE SCALE GENOMIC DNA]</scope>
    <source>
        <strain evidence="3 4">RHLS22-1</strain>
    </source>
</reference>
<dbReference type="PANTHER" id="PTHR32251">
    <property type="entry name" value="3-OXO-5-ALPHA-STEROID 4-DEHYDROGENASE"/>
    <property type="match status" value="1"/>
</dbReference>
<dbReference type="AlphaFoldDB" id="A0A4R8W8H9"/>
<name>A0A4R8W8H9_9MICO</name>
<proteinExistence type="predicted"/>
<dbReference type="Pfam" id="PF06966">
    <property type="entry name" value="DUF1295"/>
    <property type="match status" value="1"/>
</dbReference>
<dbReference type="GO" id="GO:0016020">
    <property type="term" value="C:membrane"/>
    <property type="evidence" value="ECO:0007669"/>
    <property type="project" value="TreeGrafter"/>
</dbReference>
<keyword evidence="2" id="KW-0812">Transmembrane</keyword>
<feature type="region of interest" description="Disordered" evidence="1">
    <location>
        <begin position="122"/>
        <end position="145"/>
    </location>
</feature>
<feature type="region of interest" description="Disordered" evidence="1">
    <location>
        <begin position="1"/>
        <end position="37"/>
    </location>
</feature>
<gene>
    <name evidence="3" type="ORF">E3O42_07565</name>
</gene>